<reference evidence="1 2" key="1">
    <citation type="submission" date="2024-02" db="EMBL/GenBank/DDBJ databases">
        <authorList>
            <person name="Chen Y."/>
            <person name="Shah S."/>
            <person name="Dougan E. K."/>
            <person name="Thang M."/>
            <person name="Chan C."/>
        </authorList>
    </citation>
    <scope>NUCLEOTIDE SEQUENCE [LARGE SCALE GENOMIC DNA]</scope>
</reference>
<proteinExistence type="predicted"/>
<evidence type="ECO:0008006" key="3">
    <source>
        <dbReference type="Google" id="ProtNLM"/>
    </source>
</evidence>
<gene>
    <name evidence="1" type="ORF">CCMP2556_LOCUS7566</name>
</gene>
<sequence length="217" mass="24337">MACFFPFRCRARAQVLPCQESAFRVTLEAELKDPGTDWPLSQGWGLVVSSDEALRELVIVNIQESTSVKHWNLEHPECPIEVGQAILEVNGKTERNEMLEAPELWGKTAWKDGKVLIQMLIDVQLTPRQRSFFNLAIRRYDVVDEFLEATKVAHNVCMVEPCTICQDGINATRRSPGAKKPSCRSNSGGNSVLLYVFLVCVLGHIALKGYSKKELTC</sequence>
<accession>A0ABP0INJ3</accession>
<dbReference type="Proteomes" id="UP001642484">
    <property type="component" value="Unassembled WGS sequence"/>
</dbReference>
<keyword evidence="2" id="KW-1185">Reference proteome</keyword>
<name>A0ABP0INJ3_9DINO</name>
<protein>
    <recommendedName>
        <fullName evidence="3">PDZ domain-containing protein</fullName>
    </recommendedName>
</protein>
<comment type="caution">
    <text evidence="1">The sequence shown here is derived from an EMBL/GenBank/DDBJ whole genome shotgun (WGS) entry which is preliminary data.</text>
</comment>
<dbReference type="EMBL" id="CAXAMN010003336">
    <property type="protein sequence ID" value="CAK9004146.1"/>
    <property type="molecule type" value="Genomic_DNA"/>
</dbReference>
<evidence type="ECO:0000313" key="1">
    <source>
        <dbReference type="EMBL" id="CAK9004146.1"/>
    </source>
</evidence>
<organism evidence="1 2">
    <name type="scientific">Durusdinium trenchii</name>
    <dbReference type="NCBI Taxonomy" id="1381693"/>
    <lineage>
        <taxon>Eukaryota</taxon>
        <taxon>Sar</taxon>
        <taxon>Alveolata</taxon>
        <taxon>Dinophyceae</taxon>
        <taxon>Suessiales</taxon>
        <taxon>Symbiodiniaceae</taxon>
        <taxon>Durusdinium</taxon>
    </lineage>
</organism>
<evidence type="ECO:0000313" key="2">
    <source>
        <dbReference type="Proteomes" id="UP001642484"/>
    </source>
</evidence>